<dbReference type="AlphaFoldDB" id="A0A1I5CYA2"/>
<dbReference type="NCBIfam" id="TIGR03930">
    <property type="entry name" value="WXG100_ESAT6"/>
    <property type="match status" value="1"/>
</dbReference>
<dbReference type="InterPro" id="IPR010310">
    <property type="entry name" value="T7SS_ESAT-6-like"/>
</dbReference>
<dbReference type="EMBL" id="FOUY01000024">
    <property type="protein sequence ID" value="SFN91980.1"/>
    <property type="molecule type" value="Genomic_DNA"/>
</dbReference>
<dbReference type="STRING" id="260086.SAMN05216207_102482"/>
<sequence length="103" mass="10661">MAEGFGTTTEEMARAAGRVQEVSTAVNGELAGLRSRLEATRGQWAGAAATAFTVLMAEWDAEAKRLNTALGDIAAQLGGTATAYQRIEDENARSVSAITSALG</sequence>
<dbReference type="Pfam" id="PF06013">
    <property type="entry name" value="WXG100"/>
    <property type="match status" value="1"/>
</dbReference>
<dbReference type="RefSeq" id="WP_143105474.1">
    <property type="nucleotide sequence ID" value="NZ_FOUY01000024.1"/>
</dbReference>
<dbReference type="Proteomes" id="UP000199614">
    <property type="component" value="Unassembled WGS sequence"/>
</dbReference>
<dbReference type="Gene3D" id="1.10.287.1060">
    <property type="entry name" value="ESAT-6-like"/>
    <property type="match status" value="1"/>
</dbReference>
<proteinExistence type="inferred from homology"/>
<dbReference type="InterPro" id="IPR036689">
    <property type="entry name" value="ESAT-6-like_sf"/>
</dbReference>
<keyword evidence="3" id="KW-1185">Reference proteome</keyword>
<dbReference type="SUPFAM" id="SSF140453">
    <property type="entry name" value="EsxAB dimer-like"/>
    <property type="match status" value="1"/>
</dbReference>
<evidence type="ECO:0000256" key="1">
    <source>
        <dbReference type="RuleBase" id="RU362001"/>
    </source>
</evidence>
<evidence type="ECO:0000313" key="3">
    <source>
        <dbReference type="Proteomes" id="UP000199614"/>
    </source>
</evidence>
<comment type="similarity">
    <text evidence="1">Belongs to the WXG100 family.</text>
</comment>
<dbReference type="OrthoDB" id="4554345at2"/>
<gene>
    <name evidence="2" type="ORF">SAMN05216207_102482</name>
</gene>
<protein>
    <recommendedName>
        <fullName evidence="1">ESAT-6-like protein</fullName>
    </recommendedName>
</protein>
<reference evidence="2 3" key="1">
    <citation type="submission" date="2016-10" db="EMBL/GenBank/DDBJ databases">
        <authorList>
            <person name="de Groot N.N."/>
        </authorList>
    </citation>
    <scope>NUCLEOTIDE SEQUENCE [LARGE SCALE GENOMIC DNA]</scope>
    <source>
        <strain evidence="2 3">CGMCC 4.1877</strain>
    </source>
</reference>
<accession>A0A1I5CYA2</accession>
<name>A0A1I5CYA2_PSUAM</name>
<organism evidence="2 3">
    <name type="scientific">Pseudonocardia ammonioxydans</name>
    <dbReference type="NCBI Taxonomy" id="260086"/>
    <lineage>
        <taxon>Bacteria</taxon>
        <taxon>Bacillati</taxon>
        <taxon>Actinomycetota</taxon>
        <taxon>Actinomycetes</taxon>
        <taxon>Pseudonocardiales</taxon>
        <taxon>Pseudonocardiaceae</taxon>
        <taxon>Pseudonocardia</taxon>
    </lineage>
</organism>
<evidence type="ECO:0000313" key="2">
    <source>
        <dbReference type="EMBL" id="SFN91980.1"/>
    </source>
</evidence>